<reference evidence="1" key="2">
    <citation type="submission" date="2022-09" db="EMBL/GenBank/DDBJ databases">
        <authorList>
            <person name="Sun Q."/>
            <person name="Ohkuma M."/>
        </authorList>
    </citation>
    <scope>NUCLEOTIDE SEQUENCE</scope>
    <source>
        <strain evidence="1">JCM 3093</strain>
    </source>
</reference>
<evidence type="ECO:0000313" key="1">
    <source>
        <dbReference type="EMBL" id="GGL01619.1"/>
    </source>
</evidence>
<gene>
    <name evidence="1" type="ORF">GCM10010126_71080</name>
</gene>
<dbReference type="AlphaFoldDB" id="A0AA37BPF0"/>
<organism evidence="1 2">
    <name type="scientific">Planomonospora parontospora</name>
    <dbReference type="NCBI Taxonomy" id="58119"/>
    <lineage>
        <taxon>Bacteria</taxon>
        <taxon>Bacillati</taxon>
        <taxon>Actinomycetota</taxon>
        <taxon>Actinomycetes</taxon>
        <taxon>Streptosporangiales</taxon>
        <taxon>Streptosporangiaceae</taxon>
        <taxon>Planomonospora</taxon>
    </lineage>
</organism>
<reference evidence="1" key="1">
    <citation type="journal article" date="2014" name="Int. J. Syst. Evol. Microbiol.">
        <title>Complete genome sequence of Corynebacterium casei LMG S-19264T (=DSM 44701T), isolated from a smear-ripened cheese.</title>
        <authorList>
            <consortium name="US DOE Joint Genome Institute (JGI-PGF)"/>
            <person name="Walter F."/>
            <person name="Albersmeier A."/>
            <person name="Kalinowski J."/>
            <person name="Ruckert C."/>
        </authorList>
    </citation>
    <scope>NUCLEOTIDE SEQUENCE</scope>
    <source>
        <strain evidence="1">JCM 3093</strain>
    </source>
</reference>
<evidence type="ECO:0000313" key="2">
    <source>
        <dbReference type="Proteomes" id="UP000627984"/>
    </source>
</evidence>
<proteinExistence type="predicted"/>
<comment type="caution">
    <text evidence="1">The sequence shown here is derived from an EMBL/GenBank/DDBJ whole genome shotgun (WGS) entry which is preliminary data.</text>
</comment>
<dbReference type="EMBL" id="BMQD01000073">
    <property type="protein sequence ID" value="GGL01619.1"/>
    <property type="molecule type" value="Genomic_DNA"/>
</dbReference>
<accession>A0AA37BPF0</accession>
<protein>
    <submittedName>
        <fullName evidence="1">Uncharacterized protein</fullName>
    </submittedName>
</protein>
<dbReference type="Proteomes" id="UP000627984">
    <property type="component" value="Unassembled WGS sequence"/>
</dbReference>
<name>A0AA37BPF0_9ACTN</name>
<sequence>MPHDLTSDTGQADAIRIAILVRRFDGINEQIINEQIIQVQMPAPHPIEEG</sequence>